<accession>A0A8D8AD08</accession>
<reference evidence="1" key="1">
    <citation type="submission" date="2021-05" db="EMBL/GenBank/DDBJ databases">
        <authorList>
            <person name="Alioto T."/>
            <person name="Alioto T."/>
            <person name="Gomez Garrido J."/>
        </authorList>
    </citation>
    <scope>NUCLEOTIDE SEQUENCE</scope>
</reference>
<proteinExistence type="predicted"/>
<protein>
    <submittedName>
        <fullName evidence="1">(northern house mosquito) hypothetical protein</fullName>
    </submittedName>
</protein>
<name>A0A8D8AD08_CULPI</name>
<organism evidence="1">
    <name type="scientific">Culex pipiens</name>
    <name type="common">House mosquito</name>
    <dbReference type="NCBI Taxonomy" id="7175"/>
    <lineage>
        <taxon>Eukaryota</taxon>
        <taxon>Metazoa</taxon>
        <taxon>Ecdysozoa</taxon>
        <taxon>Arthropoda</taxon>
        <taxon>Hexapoda</taxon>
        <taxon>Insecta</taxon>
        <taxon>Pterygota</taxon>
        <taxon>Neoptera</taxon>
        <taxon>Endopterygota</taxon>
        <taxon>Diptera</taxon>
        <taxon>Nematocera</taxon>
        <taxon>Culicoidea</taxon>
        <taxon>Culicidae</taxon>
        <taxon>Culicinae</taxon>
        <taxon>Culicini</taxon>
        <taxon>Culex</taxon>
        <taxon>Culex</taxon>
    </lineage>
</organism>
<sequence length="168" mass="19093">MQELARHVDAETMAKFVEYIRGALRLLKSMPNRGITFKGSIGEDSDIVFAAPLIRWIHTDSTKSNDEWLNNHSEEAANQPPHIVCLAPSKLSGQMYIVFNGYSLSVGNLFPYAMEILFKLIFTLKLTIPPHLMKLNDLISLQIFKNIQSTKYVTTAALHKRLNELFDN</sequence>
<dbReference type="AlphaFoldDB" id="A0A8D8AD08"/>
<dbReference type="EMBL" id="HBUE01021787">
    <property type="protein sequence ID" value="CAG6452973.1"/>
    <property type="molecule type" value="Transcribed_RNA"/>
</dbReference>
<evidence type="ECO:0000313" key="1">
    <source>
        <dbReference type="EMBL" id="CAG6452973.1"/>
    </source>
</evidence>